<feature type="domain" description="Carrier" evidence="8">
    <location>
        <begin position="6163"/>
        <end position="6238"/>
    </location>
</feature>
<dbReference type="InterPro" id="IPR009081">
    <property type="entry name" value="PP-bd_ACP"/>
</dbReference>
<dbReference type="CDD" id="cd19534">
    <property type="entry name" value="E_NRPS"/>
    <property type="match status" value="3"/>
</dbReference>
<evidence type="ECO:0000313" key="9">
    <source>
        <dbReference type="EMBL" id="SUP57413.1"/>
    </source>
</evidence>
<gene>
    <name evidence="9" type="primary">lgrB_4</name>
    <name evidence="9" type="ORF">NCTC7807_03160</name>
</gene>
<evidence type="ECO:0000259" key="8">
    <source>
        <dbReference type="PROSITE" id="PS50075"/>
    </source>
</evidence>
<dbReference type="PANTHER" id="PTHR45527:SF1">
    <property type="entry name" value="FATTY ACID SYNTHASE"/>
    <property type="match status" value="1"/>
</dbReference>
<dbReference type="GO" id="GO:0044550">
    <property type="term" value="P:secondary metabolite biosynthetic process"/>
    <property type="evidence" value="ECO:0007669"/>
    <property type="project" value="TreeGrafter"/>
</dbReference>
<proteinExistence type="inferred from homology"/>
<feature type="region of interest" description="Disordered" evidence="7">
    <location>
        <begin position="263"/>
        <end position="284"/>
    </location>
</feature>
<dbReference type="SUPFAM" id="SSF47336">
    <property type="entry name" value="ACP-like"/>
    <property type="match status" value="6"/>
</dbReference>
<organism evidence="9 10">
    <name type="scientific">Streptomyces griseus</name>
    <dbReference type="NCBI Taxonomy" id="1911"/>
    <lineage>
        <taxon>Bacteria</taxon>
        <taxon>Bacillati</taxon>
        <taxon>Actinomycetota</taxon>
        <taxon>Actinomycetes</taxon>
        <taxon>Kitasatosporales</taxon>
        <taxon>Streptomycetaceae</taxon>
        <taxon>Streptomyces</taxon>
    </lineage>
</organism>
<dbReference type="Gene3D" id="3.30.300.30">
    <property type="match status" value="6"/>
</dbReference>
<dbReference type="Pfam" id="PF00501">
    <property type="entry name" value="AMP-binding"/>
    <property type="match status" value="6"/>
</dbReference>
<dbReference type="Gene3D" id="3.40.50.980">
    <property type="match status" value="12"/>
</dbReference>
<dbReference type="SUPFAM" id="SSF52777">
    <property type="entry name" value="CoA-dependent acyltransferases"/>
    <property type="match status" value="18"/>
</dbReference>
<dbReference type="NCBIfam" id="TIGR01733">
    <property type="entry name" value="AA-adenyl-dom"/>
    <property type="match status" value="6"/>
</dbReference>
<dbReference type="PROSITE" id="PS50075">
    <property type="entry name" value="CARRIER"/>
    <property type="match status" value="6"/>
</dbReference>
<dbReference type="Gene3D" id="3.30.559.10">
    <property type="entry name" value="Chloramphenicol acetyltransferase-like domain"/>
    <property type="match status" value="9"/>
</dbReference>
<dbReference type="InterPro" id="IPR000873">
    <property type="entry name" value="AMP-dep_synth/lig_dom"/>
</dbReference>
<evidence type="ECO:0000256" key="7">
    <source>
        <dbReference type="SAM" id="MobiDB-lite"/>
    </source>
</evidence>
<dbReference type="GO" id="GO:0005829">
    <property type="term" value="C:cytosol"/>
    <property type="evidence" value="ECO:0007669"/>
    <property type="project" value="TreeGrafter"/>
</dbReference>
<evidence type="ECO:0000256" key="1">
    <source>
        <dbReference type="ARBA" id="ARBA00001957"/>
    </source>
</evidence>
<keyword evidence="3" id="KW-0596">Phosphopantetheine</keyword>
<comment type="similarity">
    <text evidence="2">Belongs to the ATP-dependent AMP-binding enzyme family.</text>
</comment>
<dbReference type="FunFam" id="3.30.300.30:FF:000015">
    <property type="entry name" value="Nonribosomal peptide synthase SidD"/>
    <property type="match status" value="1"/>
</dbReference>
<dbReference type="GO" id="GO:0008610">
    <property type="term" value="P:lipid biosynthetic process"/>
    <property type="evidence" value="ECO:0007669"/>
    <property type="project" value="UniProtKB-ARBA"/>
</dbReference>
<dbReference type="InterPro" id="IPR045851">
    <property type="entry name" value="AMP-bd_C_sf"/>
</dbReference>
<dbReference type="GO" id="GO:0043041">
    <property type="term" value="P:amino acid activation for nonribosomal peptide biosynthetic process"/>
    <property type="evidence" value="ECO:0007669"/>
    <property type="project" value="TreeGrafter"/>
</dbReference>
<dbReference type="FunFam" id="2.30.38.10:FF:000001">
    <property type="entry name" value="Non-ribosomal peptide synthetase PvdI"/>
    <property type="match status" value="2"/>
</dbReference>
<evidence type="ECO:0000256" key="3">
    <source>
        <dbReference type="ARBA" id="ARBA00022450"/>
    </source>
</evidence>
<dbReference type="InterPro" id="IPR020806">
    <property type="entry name" value="PKS_PP-bd"/>
</dbReference>
<comment type="cofactor">
    <cofactor evidence="1">
        <name>pantetheine 4'-phosphate</name>
        <dbReference type="ChEBI" id="CHEBI:47942"/>
    </cofactor>
</comment>
<feature type="region of interest" description="Disordered" evidence="7">
    <location>
        <begin position="1116"/>
        <end position="1138"/>
    </location>
</feature>
<dbReference type="NCBIfam" id="NF004282">
    <property type="entry name" value="PRK05691.1"/>
    <property type="match status" value="6"/>
</dbReference>
<dbReference type="CDD" id="cd12117">
    <property type="entry name" value="A_NRPS_Srf_like"/>
    <property type="match status" value="2"/>
</dbReference>
<dbReference type="Pfam" id="PF00550">
    <property type="entry name" value="PP-binding"/>
    <property type="match status" value="6"/>
</dbReference>
<dbReference type="Proteomes" id="UP000254150">
    <property type="component" value="Unassembled WGS sequence"/>
</dbReference>
<accession>A0A380NZB0</accession>
<dbReference type="PROSITE" id="PS00012">
    <property type="entry name" value="PHOSPHOPANTETHEINE"/>
    <property type="match status" value="5"/>
</dbReference>
<dbReference type="CDD" id="cd19531">
    <property type="entry name" value="LCL_NRPS-like"/>
    <property type="match status" value="4"/>
</dbReference>
<dbReference type="NCBIfam" id="TIGR01720">
    <property type="entry name" value="NRPS-para261"/>
    <property type="match status" value="3"/>
</dbReference>
<dbReference type="InterPro" id="IPR010071">
    <property type="entry name" value="AA_adenyl_dom"/>
</dbReference>
<dbReference type="InterPro" id="IPR020845">
    <property type="entry name" value="AMP-binding_CS"/>
</dbReference>
<feature type="domain" description="Carrier" evidence="8">
    <location>
        <begin position="2094"/>
        <end position="2168"/>
    </location>
</feature>
<dbReference type="FunFam" id="3.30.300.30:FF:000010">
    <property type="entry name" value="Enterobactin synthetase component F"/>
    <property type="match status" value="5"/>
</dbReference>
<dbReference type="Pfam" id="PF00668">
    <property type="entry name" value="Condensation"/>
    <property type="match status" value="9"/>
</dbReference>
<dbReference type="InterPro" id="IPR023213">
    <property type="entry name" value="CAT-like_dom_sf"/>
</dbReference>
<dbReference type="InterPro" id="IPR025110">
    <property type="entry name" value="AMP-bd_C"/>
</dbReference>
<keyword evidence="6" id="KW-0045">Antibiotic biosynthesis</keyword>
<dbReference type="CDD" id="cd05930">
    <property type="entry name" value="A_NRPS"/>
    <property type="match status" value="4"/>
</dbReference>
<dbReference type="PANTHER" id="PTHR45527">
    <property type="entry name" value="NONRIBOSOMAL PEPTIDE SYNTHETASE"/>
    <property type="match status" value="1"/>
</dbReference>
<dbReference type="SMART" id="SM00823">
    <property type="entry name" value="PKS_PP"/>
    <property type="match status" value="6"/>
</dbReference>
<keyword evidence="5" id="KW-0677">Repeat</keyword>
<dbReference type="NCBIfam" id="NF003417">
    <property type="entry name" value="PRK04813.1"/>
    <property type="match status" value="6"/>
</dbReference>
<dbReference type="FunFam" id="1.10.1200.10:FF:000005">
    <property type="entry name" value="Nonribosomal peptide synthetase 1"/>
    <property type="match status" value="6"/>
</dbReference>
<dbReference type="CDD" id="cd19543">
    <property type="entry name" value="DCL_NRPS"/>
    <property type="match status" value="2"/>
</dbReference>
<feature type="domain" description="Carrier" evidence="8">
    <location>
        <begin position="3615"/>
        <end position="3690"/>
    </location>
</feature>
<dbReference type="SMART" id="SM01294">
    <property type="entry name" value="PKS_PP_betabranch"/>
    <property type="match status" value="1"/>
</dbReference>
<feature type="domain" description="Carrier" evidence="8">
    <location>
        <begin position="4640"/>
        <end position="4714"/>
    </location>
</feature>
<dbReference type="GO" id="GO:0031177">
    <property type="term" value="F:phosphopantetheine binding"/>
    <property type="evidence" value="ECO:0007669"/>
    <property type="project" value="InterPro"/>
</dbReference>
<dbReference type="InterPro" id="IPR006162">
    <property type="entry name" value="Ppantetheine_attach_site"/>
</dbReference>
<reference evidence="9 10" key="1">
    <citation type="submission" date="2018-06" db="EMBL/GenBank/DDBJ databases">
        <authorList>
            <consortium name="Pathogen Informatics"/>
            <person name="Doyle S."/>
        </authorList>
    </citation>
    <scope>NUCLEOTIDE SEQUENCE [LARGE SCALE GENOMIC DNA]</scope>
    <source>
        <strain evidence="9 10">NCTC7807</strain>
    </source>
</reference>
<dbReference type="SUPFAM" id="SSF56801">
    <property type="entry name" value="Acetyl-CoA synthetase-like"/>
    <property type="match status" value="6"/>
</dbReference>
<dbReference type="Gene3D" id="3.30.559.30">
    <property type="entry name" value="Nonribosomal peptide synthetase, condensation domain"/>
    <property type="match status" value="9"/>
</dbReference>
<dbReference type="Gene3D" id="1.10.1200.10">
    <property type="entry name" value="ACP-like"/>
    <property type="match status" value="6"/>
</dbReference>
<dbReference type="InterPro" id="IPR001242">
    <property type="entry name" value="Condensation_dom"/>
</dbReference>
<evidence type="ECO:0000256" key="6">
    <source>
        <dbReference type="ARBA" id="ARBA00023194"/>
    </source>
</evidence>
<dbReference type="InterPro" id="IPR036736">
    <property type="entry name" value="ACP-like_sf"/>
</dbReference>
<dbReference type="Gene3D" id="2.30.38.10">
    <property type="entry name" value="Luciferase, Domain 3"/>
    <property type="match status" value="6"/>
</dbReference>
<dbReference type="InterPro" id="IPR010060">
    <property type="entry name" value="NRPS_synth"/>
</dbReference>
<dbReference type="RefSeq" id="WP_115068788.1">
    <property type="nucleotide sequence ID" value="NZ_UHID01000006.1"/>
</dbReference>
<keyword evidence="4" id="KW-0597">Phosphoprotein</keyword>
<evidence type="ECO:0000313" key="10">
    <source>
        <dbReference type="Proteomes" id="UP000254150"/>
    </source>
</evidence>
<evidence type="ECO:0000256" key="5">
    <source>
        <dbReference type="ARBA" id="ARBA00022737"/>
    </source>
</evidence>
<protein>
    <submittedName>
        <fullName evidence="9">Nonribosomal peptide synthetase</fullName>
    </submittedName>
</protein>
<name>A0A380NZB0_STRGR</name>
<dbReference type="PROSITE" id="PS00455">
    <property type="entry name" value="AMP_BINDING"/>
    <property type="match status" value="6"/>
</dbReference>
<dbReference type="EMBL" id="UHID01000006">
    <property type="protein sequence ID" value="SUP57413.1"/>
    <property type="molecule type" value="Genomic_DNA"/>
</dbReference>
<feature type="domain" description="Carrier" evidence="8">
    <location>
        <begin position="7193"/>
        <end position="7267"/>
    </location>
</feature>
<feature type="domain" description="Carrier" evidence="8">
    <location>
        <begin position="1040"/>
        <end position="1115"/>
    </location>
</feature>
<dbReference type="GO" id="GO:0017000">
    <property type="term" value="P:antibiotic biosynthetic process"/>
    <property type="evidence" value="ECO:0007669"/>
    <property type="project" value="UniProtKB-KW"/>
</dbReference>
<dbReference type="FunFam" id="3.40.50.980:FF:000001">
    <property type="entry name" value="Non-ribosomal peptide synthetase"/>
    <property type="match status" value="3"/>
</dbReference>
<dbReference type="Pfam" id="PF13193">
    <property type="entry name" value="AMP-binding_C"/>
    <property type="match status" value="6"/>
</dbReference>
<dbReference type="GO" id="GO:0003824">
    <property type="term" value="F:catalytic activity"/>
    <property type="evidence" value="ECO:0007669"/>
    <property type="project" value="InterPro"/>
</dbReference>
<evidence type="ECO:0000256" key="4">
    <source>
        <dbReference type="ARBA" id="ARBA00022553"/>
    </source>
</evidence>
<evidence type="ECO:0000256" key="2">
    <source>
        <dbReference type="ARBA" id="ARBA00006432"/>
    </source>
</evidence>
<sequence>MDAASSREARISSLPEHVQEKLRNRLAGRGTGRSRNAIGRADRDGTLPLSFAQQRLWFMAEYEQGSAGNNSGLSLRLTGALDVAAFRAALDAVAARHEALRTTFTSVEGVARQVVHPAVPVPFRYVDLVAEHGEEAAEAACDLLFAEAMAEPYDLERGPLVRALLVRTGSGDGAEGPAGGTHRFLLGMHHIVTDGASMEIVVRELSAGYSAGLHPERAADAPEPLAVQYADFAAWQRARYSADALDRHAAYWKEQLAGIQPLELPTDRPRTSSRGEGGGADDAGAVHTFTLPEEVADGLRALGRERGASLFVTLTALTQLLLARRSGQDDIAVGTAVPGRERAEVEPLVGFFINVLVLRSRLDPGLPFSAYLDQVRETVLAAFEHQDVPFERLVELVAPERDTSRTPLIQSMVVLQNTPAEPCAFEGLRVERGQLARTDSPYEVSWEFEEGAAAGTGGGPLHCAIEYRTALFDAATVERMGRHFTALARAVAADPGVRLDEAAPVARAELAGLLADGSGGDHPAAAQGSIPGRFAEQVARTPGAPALTSGDELLTYAGLDARANQLAHHLVRAGVRREDPVAVCLPRTADLVVAALAVLKAGGAYLPVDPALPRERVAWMLAESGVRTAVTSGAVAAVLGGPGHAADAAAPSRTVVDLDLVRERTAALPTTAPDVALGADNAAYVIHTSGSTGRPKGVLGLHGGLLSRWAWFADRYPGSRSAVVCAKSSVSFLDSATELLGTLVHGGHVVLASDEAAKDPFALAELVRRHRVQRLTLVPSLLAVLLDETDPVALASCTTWISSGEPLSRSLAARFHAKLPHARLLNLYGSSEISADSLAWEADGPDVRIGSPLWNTRVRVLDARLNPVPRGVPGELYVAGAGLARGYTNRPGGTAERFVADPSGSGDRLFRTGDLVRWAADGDLEHLGRADDQVKVRGFRIEPGEIEAALRHHPDVADAAAAVREDAEGTARIAAYLVPAEGRALPTGRDLREAVRRRLPDYMVPSAFVPLDALPMTASGKLDRRALPTPVWAESAAYVAPRDGTEAALAAIWAEVLGVERIGAEDDFFALGGHSLLATRVISRVRGGLGAELTVRDLFEAPRLADLAGAVDRATAAAATRGGTPQGEPPAHEPLAPASREGRLPLSFAQERLWFLDDFAPGATEYHVAGTLRLTGSLDHAALTAAVAGLVARHEALRTTFTAVDGQGTQVVHAAMDVPVRTATAATDEALDALLRAETAVPFDLRTGPLLRVLLVATAEPDTHTLLLVMHHIVTDGWSMGIITRELSALYAAAVRGEDAALPELAVQYPDYAVWQRRRLAEAGLDGQLAYWRDRLDGLEPLDLPTDRPRPAVRTSAGAQHAFEVPAELARELNALGRDRGASLFMVVTALTQLLLARWSGRTDIALGTGVSGREEAALEGLVGFFVNTLVLRTEVDESVSFEELLARVRSTVLDAFSHQDVPFSRLIEELAPERDPSRTPLVQAMIVLQNTPRAEFDLPGLRAEAVSSVRDAAQSDLTFSFAEQDGRLLAVAEYSTDLFDRETVERMSRHWLELASAVAGEGARRALCQVELVGGRERETLVEGWGVSGVGAGQAPVTLGALWRSRVAERGTDGIAVLCGDQGLTYAEMDLRVAKTAGRLAAVGVGPEVRVGVALPRSVEWLTVLLAITRAGGVYVPMDPEWPEERFAFVREDSGVATVVTPDTLERWRREPDHGENSVQSHGHVPVAEVPLDAAAYMIYTSGSTGRPKGVVVTHRGIAGFTAALAERFGITSDARVLQLASAGFDASVMELLMALSAGATLVIPDDGRALAGQDLHDTLATRRITHTLIPPTVLASIPTDAPHLPHLAVLATGGEALTPALVQRWAPGHRLLNAYGPTEITVAASISTPLDTRREGTPPIGQPVAEAHLTVRDRWLRLVPVGVPGELHVSGPGLARGYHERPALTAERFTADPHRPGQRLYRTGDLVRWTPEGVLEYLGRTDDQVKIRGLRIELGEIETALTAHPAVAQTTVTVREDTPGTPRIVAYTVPTDDDTAGEAPDLHTWLADRLPAYMVPTAFVTLTALPRNTSGKIDRKALPAPDLAAATADHTAPTSETEHTLCRIWAEALGLERVGTQDNFFTLGGDSILSIQVVSRARRAGLELTSRDIFTRQTVAALAAHLTAAGATAPPAARAEQATLSGAVPTTPVREWFFAHHLTAPEHFNMATEAELPAGTDLAALREAVRGVLLHHDALRTTFSRGADGERTAYYAPDADLDAVLSVHDLTDAAAPGWQELKNAAQTGFSLDGGPLVRVLVGTGGAGTPVRLVVIAHHLLVDGVTWRVLLEDLRRGYAQVSAGTPVDLGRKSSSVRQWADRLAQHTATGGFDAQIPYWDSVMGGADASVPLDDPAGDATTATAAAVSGGLTRAQTDQLLQRVPAAYRTQINDALLTALARTLRTWTGRDRVPVTLEGHGREELFADLDLTRTAGWFTSLHPVALTLPEGDDWGAAVTSVKEQLRAVPDRGVGYGALRHLGGAFAGHAEARISFNYLGRLDMAGSTPDSAGDGADSWYLSSTLNPGGEHSPREHRPHLLDVTAGLLDGRLVFTWHYSAGVHREETIRTLVEEFAAQLAAFVAHCAEPDAGGCSPSDFPLAALDQTEVDRIVRGHAAGPRDVEDVYPLTPLQSGMLFHALAEPDSPAYLEQFVLTLDGVADTAVLARAWQRTVDRSDALRVALVWEGVREPVQVVRRRAEVPFTFLDRSATGALSEGEQDAFLREFLAEDRARGIDLATAPLMRVALIRLPGEECVQVVWTFHHLLLDGWSTAAFLSDVMAEYAVLTGTATASPAARGSFGDYLRWLAEQDQAAGAAHWRRALAGFEEPVALPYDRAPEQVRRGQSSARVQVALDASVAERAGAFARDHRITQNALVQGAWALVLSQYAGRPDVVFGTTVSGRPADLPGAEALLGLFINTLPVRVSADPGVRAADWLRGLQDQQAESRRYEYVALSDVETDLAPGASLFDSLVVFENYPVDEAAAAQHGIGVRAAEAVESTNYALTLIAAATGDRLGMTLAYDPALFERGTAERLAAQLATAVTRLVERADAPVAGIELLTGAERDRLIGEWGSGARTPVGGSVVEVFARRAAAAPDAVAITAGGTSLTYRELDRRTDLLAYALVERGVTAESRVGLLLERSADVVVAMLAVLKAGGAYVPLHAGYPEDRVRDILGRSGTTLVLTDRDQPSLAGVATFDPRSLPAGTGTGTALPAGARRDSLAYVMFTSGSTGVPKGVGVTHADIVALAADRRFAGGAHERVLFHSPHSFDAATYEVWVPLLNGRTLTVATEDLTTATIRRAVADGVTALWITAALFGVLVEEDPECFAGLEEIWTGGDAVPHHAAHTLLARHPNLTLVNGYGPTETTTFAVSGPLTAEDVAFGPAPLGTPMDNMYTYILDGALRPVPVGVPGELYLGGSGVARGYHDQPRLTAERFIPDPHHAGGRLYRTGDLARWRADGRIDFLGRADTQVKIRGYRIETAEIETVLLAHPEVTHAAVLAREDGPRTKYLAAYLVTRDGRPLDQEALRRHLADSLPEYMVPASFTAVEAIPLTVNGKVDRRALPAPEFTPAGTAHTAPRTATERALCAIWAEVLGADRIGVDDDFFALGGDSISSLKVTSRTRAALGTGLSPRALFDHPTVARLAAEIDGRAASNEEGAGVVPVPRGGRLPMSLPQERLWFLENFTPGSVEYNVVAGLRLTGTLDVAALHSAVTGLVARHEALRTTFDSVDGRGVQIVHDTLDVPVRTVDADGTAEVDAVLRAEAVEPFDLRTGPLLRVLLVRAVPGEHVLVVAMHHIVTDGWSMGIITRELSALYAAAVRGEDAALPALPVQYPDFAVWQRARHTGDTLDAQLAHWRERLAGLEPLDLPTDRPRPQVRTAAGGTRVFTVPAALAGRLTELGRTRGASLFMGLTAVTKLVLARYTGRSDIALGTAVSGRERAELEGLVGFFVNTLALRTRVDAADRFTDLLDRVRSTTLDAFAHQDVPFSRLIEELAPERDPSRTPLVQAMITLQNTPGGSFALPGLTAEEYEIPRAAAQFDLGLHFQETGDGALVGVAEYSSDLFDAATVDRLCRHWLILAEEAVSTPALPVARLTMLEPAERAALLPRHPDGRGAPGPFRTVVELIGDRAARRPEAVALLHGDTSVTYAELGRRADQLARHLLALGAGPEKRVGISLPRTPDLVVAALAVLKTGAAYVPLDPEYPADRLEHMRGDSGTHLTVDAALVEAARTTDDSPLPAPELTAANAAYVIYTSGSTGKPKGVVIPHHALTRLITWATTLGEDTFAHTFFSTSLNFDVSVFELFGTLATGGTLEIAHNILSLTDHPTWNGTLVSAVPSAVTAVLDDPTTHIDPDLLVLAGEAFPTSLLHTARRTLPDTTIANIYGPTEATVYATGWFSDDNPQPHGTSVPIGRPLAGKNAYVLDHSLNPVPTGVHGELYLAGSLARGYHHQPALTATRFIAHPHHPGQRLYRTGDLVRRHPDGTLEYAGRNDHQVKIRGHRVETGEIETTLLTHPHITRAAVTVREDTPGARHLVGYVVVTAEVPDADLRAHLAATLPEYMLPAAFVTLDALPLNAAGKLDRAALPAPHFDPRAGAYTAPGTGTERLLADIWKEILGVERVGTEDNFFDLGGDSIISLQVVSRARRAGLALTSRDVFLHPTVAALAQAVQPAEDAAETLAEQGALSGPAPLLPAHGWFFETHPVAPEHFNFSVALALAPAYDLDALRSAVAAVVGHHDALRLTFDTAAGPRPSAAYRSATSADAVLDVHDLTAPDGTAGTPDARWRAAVLAAHSGFDLAEGPLIRFVVGQEGAGRPARLAVVAHHLVMDGVSLRVLMEDLATAYEQITAGGTADLGPKGTSVRQWAERLAGHTAAGGFDDQIPYWRAVEDQAVTALPVDLPGGRNTVATQEAVSLALTTEQTEAVLQQASALYRTQANDVLLTALARALRAWTGHDRVAVTLEGHGREELFDDVDLTRTVGWFTSLHPIALSLPEQTAGEADGGWGDAVKSVKEQLRAIPRRGIGYGALRHLADAPVGRLDPQISFNYHGQFDVSGDGTEDALFGPALAPVGGEHAPAERRTHLLDVVGAVQDGRLVFSWLYSADTYREETVRGLAEGFAAELAAFAEHCARPDAGGCTPSDFPLVTLGQAEVDRIAGNGRTVEDIYPLTPLQSGMLFHALADPASGAYLEQLTFTLEGVSDVERLAAAWRRVLERADALRVSLVWERVPEPVQVVHRRLDVPVHIADWSAAAEAERELLLADFLAEDRARGVDLAEGPLLRVALISLGAEDVQVVWTFHHLLLDGWSNAALLGDVVAEYAALGGEPAAAPAVRGSFGDYLRWLAAQDQEAGRDYWRRALAGFEEPVALPYDRAPRQSRDGASTARVEIALDPAAAARAGAFARRHRLTLNALVQGAWALVLGQQAGVADVVFGTTVSGRPADLPGAESVLGLFINTLPVRVTVDPARPAADWLAGIQAELAEARSHEYVALSDITADIVPGTSLFESLVVFENYPVDKAKTGRHGLGVRSVSAVESTNYALTLVASAADDRLELVLAYDPELFDAATVERLAERLRQAVTALAGSDGLPVGRLPLLAEEELRAVEAAGGTFDPAAAPRTVPAAFAERVAATPDATAVECGGRALTYAELDARADRLAQLLAEHGVRAGAESRVALLLDRSADVVVAMLAVLKAGGAYVPLFAGYPDERVRQVVESSGATVIVTDASLRDRAALSAVPVVEVGAAPAGTAPLRAAARPDSLAYVMFTSGSTGVPKGVDITHADITALAADRRFAGGAHERVLFHSPHSFDAATYEVWVPLLNGGSLTVATGDLTTAAVRRAVADGVTALWITAALFGVLVEEDPECFAGLREVWTGGDAVPHHAAHALLTRHPGLTLINGYGPTETTTFAVTGPLTTEDVAFGPAPLGTPMDDTLAYVLDGALRPVPVGVPGELYLGGAGLARGYHGRPRLTAERFVADPRHAGRRLYRTGDLVRRRTDGRLDFLGRTDTQVKIRGYRIETAEIETALLAHPAVTHSYVLAREDRPGTKYLAAYVVLDQDADGTPDLTGELRAHLACGLPEYMVPAAFTAVEAIPLTVNGKVDRRALPAPAPAAGATGAYTAPGTPTEQALAAIWGEVLGSDRVGAHDDFFALGGDSISSLKVTSRIRTALHTHLTPRALFDHPTVARLAAEIDAREDAAEAAVTPAPRDGYLPLSFTQERLWFLENFTPGGAEYTITGALRLTGTVDHGALRTAVAGLVDRHESLRTTFASIAGRGVQVVHDSMAVPVRTAAPADADELYALLRAEAAEPFDLTAGPLVRVLLAEVPAAGTAGAAEREHVLVLAMHHIVTDGWSMGIITRELSALYAAAVRGTEPALPPLPVQYPDFAVWQRERLEGEGLDRQLDYWRRKLDGIEPLELPTDRPRPTVRTSAGAVHSFQVPRALADRLAEVARTGGASLFMVLTAVTQLVLARYTGQRDVAVGTVVSGRERTELENLVGFFVNTLVLRTRIEAAASFAELLDDVRTTTLDAFAHQDVPFSRLIEELAPDRDTSRTPLVQALVALQNAPGSTFDLPGLRVAEQPIPREAAQFELSLHFQQTGDGALAAVAEFNTDLFDAATVERLCRHWLVLAEEAVAAPSVPLAQLTMADEAERAALRPTPGTPAEPFRSVVAMIADQVARTPRAVALSHDGTTLTYAELARRSDQLAHRLLELGAGPERRVGISLPRTPDLVIAALAVLKTGAAYVPLDPEYPAGRLQHMAADSGALLTVDGALIADALTAEAGPVPHPLLSPENAAYVIYTSGSTGKPKGVVVPHHAMARLVAWATTLGEDTFAHTFFSTSLNFDVSVFELFGTLATGGTLEIAHNILSLTDHPAWDGTLVSAVPSAFQALVAEPTTRLDPKLLILAGEAFPTTLLDQARRALPHTTVANIYGPTEATVYATGWFSHENPDPKATTVPIGRPLAGKSAYVLDATLNPVPAGSWGELYLAGSLARGYIGRPHLTSERFVAHPYDQGARLYRTGDLVRRHLDGTLEYAGRNDHQIKVRGHRIETGEIETALLALPGTGQAAVVAREDQPGTKYLVAYLVTTGPEPADPAEVRAHLARTLPDHMLPAAFVTLDALPLNAAGKLDRAALPAPGFEAPDHVYTAPRTETERVLCEVWAEVLGLGQVGVEDDFFDLGGDSIISLQVVSRARRAGLALTSRDVFLHPTVATLATTVDENGQVADDASAQQGTVLGAVAPTPVREWFFATHPVDPGHYTMSTSFALEPGTDLGALRAAVEALLTQHDALRSTFTRAADGTWSGRIAAAVDLDEVLTVHELPAGPQAEGAWVELATRTKAGLDLERGPLFRVVVARPAPGAGPEAAESPLRLLVTAHHLVIDGVSWRILLADLGRAYEQALSVGATDLGAKSSSVRYWAERLGRHVQEGGFADQVEYWRSVTEAAEFALPLDTPDGTNLVADQAALQAHLDADETHALLHQVPGRFRTQINDVLLAALARTLREWTGHDRVAVNLEGHGREELFEDVDLTRTVGWFTSIYPVALTLPEAGDGDAGDWTATMRSVKRQLRAVPDRGVGYGALRHLTGELAGDPDPRISFNYLGQFGGEAGEGGLLAAALPPAGPEHGLRQERNHLIDVVAAVDGGRFTVTWYYSAAVHRESTVAALAEGFTAALRSACRS</sequence>